<feature type="region of interest" description="Disordered" evidence="1">
    <location>
        <begin position="591"/>
        <end position="632"/>
    </location>
</feature>
<dbReference type="EMBL" id="JARJCN010000022">
    <property type="protein sequence ID" value="KAJ7090325.1"/>
    <property type="molecule type" value="Genomic_DNA"/>
</dbReference>
<evidence type="ECO:0000313" key="2">
    <source>
        <dbReference type="EMBL" id="KAJ7090325.1"/>
    </source>
</evidence>
<evidence type="ECO:0000313" key="3">
    <source>
        <dbReference type="Proteomes" id="UP001222325"/>
    </source>
</evidence>
<keyword evidence="3" id="KW-1185">Reference proteome</keyword>
<reference evidence="2" key="1">
    <citation type="submission" date="2023-03" db="EMBL/GenBank/DDBJ databases">
        <title>Massive genome expansion in bonnet fungi (Mycena s.s.) driven by repeated elements and novel gene families across ecological guilds.</title>
        <authorList>
            <consortium name="Lawrence Berkeley National Laboratory"/>
            <person name="Harder C.B."/>
            <person name="Miyauchi S."/>
            <person name="Viragh M."/>
            <person name="Kuo A."/>
            <person name="Thoen E."/>
            <person name="Andreopoulos B."/>
            <person name="Lu D."/>
            <person name="Skrede I."/>
            <person name="Drula E."/>
            <person name="Henrissat B."/>
            <person name="Morin E."/>
            <person name="Kohler A."/>
            <person name="Barry K."/>
            <person name="LaButti K."/>
            <person name="Morin E."/>
            <person name="Salamov A."/>
            <person name="Lipzen A."/>
            <person name="Mereny Z."/>
            <person name="Hegedus B."/>
            <person name="Baldrian P."/>
            <person name="Stursova M."/>
            <person name="Weitz H."/>
            <person name="Taylor A."/>
            <person name="Grigoriev I.V."/>
            <person name="Nagy L.G."/>
            <person name="Martin F."/>
            <person name="Kauserud H."/>
        </authorList>
    </citation>
    <scope>NUCLEOTIDE SEQUENCE</scope>
    <source>
        <strain evidence="2">CBHHK173m</strain>
    </source>
</reference>
<evidence type="ECO:0000256" key="1">
    <source>
        <dbReference type="SAM" id="MobiDB-lite"/>
    </source>
</evidence>
<protein>
    <submittedName>
        <fullName evidence="2">Uncharacterized protein</fullName>
    </submittedName>
</protein>
<feature type="compositionally biased region" description="Polar residues" evidence="1">
    <location>
        <begin position="726"/>
        <end position="738"/>
    </location>
</feature>
<gene>
    <name evidence="2" type="ORF">B0H15DRAFT_907299</name>
</gene>
<name>A0AAD6U738_9AGAR</name>
<comment type="caution">
    <text evidence="2">The sequence shown here is derived from an EMBL/GenBank/DDBJ whole genome shotgun (WGS) entry which is preliminary data.</text>
</comment>
<dbReference type="AlphaFoldDB" id="A0AAD6U738"/>
<feature type="region of interest" description="Disordered" evidence="1">
    <location>
        <begin position="800"/>
        <end position="822"/>
    </location>
</feature>
<organism evidence="2 3">
    <name type="scientific">Mycena belliarum</name>
    <dbReference type="NCBI Taxonomy" id="1033014"/>
    <lineage>
        <taxon>Eukaryota</taxon>
        <taxon>Fungi</taxon>
        <taxon>Dikarya</taxon>
        <taxon>Basidiomycota</taxon>
        <taxon>Agaricomycotina</taxon>
        <taxon>Agaricomycetes</taxon>
        <taxon>Agaricomycetidae</taxon>
        <taxon>Agaricales</taxon>
        <taxon>Marasmiineae</taxon>
        <taxon>Mycenaceae</taxon>
        <taxon>Mycena</taxon>
    </lineage>
</organism>
<feature type="region of interest" description="Disordered" evidence="1">
    <location>
        <begin position="726"/>
        <end position="756"/>
    </location>
</feature>
<proteinExistence type="predicted"/>
<dbReference type="Proteomes" id="UP001222325">
    <property type="component" value="Unassembled WGS sequence"/>
</dbReference>
<accession>A0AAD6U738</accession>
<sequence>MHEHDSDEDRDETLRAHIRHLLLTYAVDHTATDYIELTEQAVIDLWCQYLTEIPTTDPHSLLLPKDPFDALTRIYALGSIAPLSEKFQVDPGAVQYIKSLTKKQSANVKPRSNQIAFEESSFESHAPICTPLSPILTRRAMRESPQLGSNAFLMSLPPSHPEFLASLAIKSLNVEPVSEPLMRQDEVLNTTVRLDSGEHDAVRSLLRSVLTARPKGYKNRYLDHGAHSPPLSSPVAEVPFIPIFPRRRRAGSGIREAHSLPSGVKGLPAIIPVPVKLEDLEPDLHEQSMVVVDGWHAYVSSPSPTPTPPSSQEDQLDELFMSSPDTTPPPACPAKMEIAQIPRTRRIGGARKPAPMGHETDLGSFLKPVAPKAQPILPPARPTSEPATSILGQPDSACGPPMGTDQDDLDVDVGHLYSHQKQDPRGLILREKVDENRQLLMEVPVLPPPTQHLLNALFLPSDLKDFVAPLRAKGEVNMKIPASKFLRKAKGIPSLNVELSWVPIAAKTRIPTNLEMMKVTALFDTDIPASDLPMQIAILQNQVPVNSSLSQLPRDTWSHRYTNTLFEAPIVNLYSEAAHCEMILSRKERRRAAGLPDEQEEEEESKMGASDCASNVEDVPARPSKRPRLMRNDHMDDSGVAVVNELHCGPISHGNADTDFLDAETEKLPPLHGDYDDGLINTSQSENFDPEQRIAFPADTQASRASRDDHNFASLYEQGEFEALSFDSQQAASAQPTQIPADHTSSDETYTGIREPHPNAIMNDLIIKSPQIAVRNAPDIATRSLGIAEFVKLRAKKFNIPDPEAPHTNPPSEHGLPEGPSHIIPDSVYDRNTLRLPSTWDFPASLHRYIVSMELLQKQGLVRSLQSRPCCIALVERDALGGVDVILDPHSAIIFTNLLILPSQCTALASQIAQQSWCYSRLLLIFEAYPVACSYQCKARSSTSDLFAYSPPVIKALGKLRRDIGISEGCGNKRSQCQVYYAFADTVDQAAMFTRQFGDLAEANDESWGSIWGDRAWLEDDIPEGEQDLAAADGMNRFAAFVILCQIDLGELLELTPEDRADKFGPLVGLERMARHFTLHCSCKNSTWSCRSYSIKLSSAVCRRWNHQNQRWRWTRPS</sequence>